<feature type="repeat" description="ANK" evidence="5">
    <location>
        <begin position="883"/>
        <end position="915"/>
    </location>
</feature>
<dbReference type="KEGG" id="spar:SPRG_13099"/>
<dbReference type="VEuPathDB" id="FungiDB:SPRG_13099"/>
<feature type="repeat" description="ANK" evidence="5">
    <location>
        <begin position="422"/>
        <end position="454"/>
    </location>
</feature>
<evidence type="ECO:0000313" key="9">
    <source>
        <dbReference type="Proteomes" id="UP000030745"/>
    </source>
</evidence>
<dbReference type="InterPro" id="IPR002110">
    <property type="entry name" value="Ankyrin_rpt"/>
</dbReference>
<dbReference type="InterPro" id="IPR011009">
    <property type="entry name" value="Kinase-like_dom_sf"/>
</dbReference>
<feature type="domain" description="Protein kinase" evidence="7">
    <location>
        <begin position="1"/>
        <end position="155"/>
    </location>
</feature>
<dbReference type="Gene3D" id="1.25.40.20">
    <property type="entry name" value="Ankyrin repeat-containing domain"/>
    <property type="match status" value="6"/>
</dbReference>
<dbReference type="InterPro" id="IPR036770">
    <property type="entry name" value="Ankyrin_rpt-contain_sf"/>
</dbReference>
<dbReference type="InterPro" id="IPR000719">
    <property type="entry name" value="Prot_kinase_dom"/>
</dbReference>
<dbReference type="AlphaFoldDB" id="A0A067C5T7"/>
<dbReference type="GeneID" id="24135001"/>
<dbReference type="PROSITE" id="PS00107">
    <property type="entry name" value="PROTEIN_KINASE_ATP"/>
    <property type="match status" value="1"/>
</dbReference>
<keyword evidence="2 6" id="KW-0547">Nucleotide-binding</keyword>
<evidence type="ECO:0000313" key="8">
    <source>
        <dbReference type="EMBL" id="KDO21916.1"/>
    </source>
</evidence>
<dbReference type="Pfam" id="PF12796">
    <property type="entry name" value="Ank_2"/>
    <property type="match status" value="3"/>
</dbReference>
<dbReference type="SMART" id="SM00220">
    <property type="entry name" value="S_TKc"/>
    <property type="match status" value="1"/>
</dbReference>
<dbReference type="EMBL" id="KK583278">
    <property type="protein sequence ID" value="KDO21916.1"/>
    <property type="molecule type" value="Genomic_DNA"/>
</dbReference>
<name>A0A067C5T7_SAPPC</name>
<feature type="repeat" description="ANK" evidence="5">
    <location>
        <begin position="223"/>
        <end position="256"/>
    </location>
</feature>
<feature type="repeat" description="ANK" evidence="5">
    <location>
        <begin position="290"/>
        <end position="322"/>
    </location>
</feature>
<feature type="repeat" description="ANK" evidence="5">
    <location>
        <begin position="356"/>
        <end position="388"/>
    </location>
</feature>
<dbReference type="Pfam" id="PF00069">
    <property type="entry name" value="Pkinase"/>
    <property type="match status" value="2"/>
</dbReference>
<dbReference type="Proteomes" id="UP000030745">
    <property type="component" value="Unassembled WGS sequence"/>
</dbReference>
<feature type="domain" description="Protein kinase" evidence="7">
    <location>
        <begin position="585"/>
        <end position="842"/>
    </location>
</feature>
<dbReference type="Gene3D" id="1.10.510.10">
    <property type="entry name" value="Transferase(Phosphotransferase) domain 1"/>
    <property type="match status" value="2"/>
</dbReference>
<evidence type="ECO:0000256" key="5">
    <source>
        <dbReference type="PROSITE-ProRule" id="PRU00023"/>
    </source>
</evidence>
<dbReference type="SUPFAM" id="SSF56112">
    <property type="entry name" value="Protein kinase-like (PK-like)"/>
    <property type="match status" value="2"/>
</dbReference>
<feature type="repeat" description="ANK" evidence="5">
    <location>
        <begin position="164"/>
        <end position="191"/>
    </location>
</feature>
<dbReference type="STRING" id="695850.A0A067C5T7"/>
<keyword evidence="9" id="KW-1185">Reference proteome</keyword>
<dbReference type="SUPFAM" id="SSF48403">
    <property type="entry name" value="Ankyrin repeat"/>
    <property type="match status" value="2"/>
</dbReference>
<dbReference type="PROSITE" id="PS50297">
    <property type="entry name" value="ANK_REP_REGION"/>
    <property type="match status" value="6"/>
</dbReference>
<keyword evidence="8" id="KW-0808">Transferase</keyword>
<dbReference type="PANTHER" id="PTHR24198">
    <property type="entry name" value="ANKYRIN REPEAT AND PROTEIN KINASE DOMAIN-CONTAINING PROTEIN"/>
    <property type="match status" value="1"/>
</dbReference>
<dbReference type="OrthoDB" id="4062651at2759"/>
<keyword evidence="1" id="KW-0677">Repeat</keyword>
<accession>A0A067C5T7</accession>
<dbReference type="GO" id="GO:0005524">
    <property type="term" value="F:ATP binding"/>
    <property type="evidence" value="ECO:0007669"/>
    <property type="project" value="UniProtKB-UniRule"/>
</dbReference>
<evidence type="ECO:0000256" key="1">
    <source>
        <dbReference type="ARBA" id="ARBA00022737"/>
    </source>
</evidence>
<feature type="repeat" description="ANK" evidence="5">
    <location>
        <begin position="192"/>
        <end position="224"/>
    </location>
</feature>
<dbReference type="PROSITE" id="PS00108">
    <property type="entry name" value="PROTEIN_KINASE_ST"/>
    <property type="match status" value="2"/>
</dbReference>
<dbReference type="SMART" id="SM00248">
    <property type="entry name" value="ANK"/>
    <property type="match status" value="13"/>
</dbReference>
<keyword evidence="4 5" id="KW-0040">ANK repeat</keyword>
<gene>
    <name evidence="8" type="ORF">SPRG_13099</name>
</gene>
<dbReference type="PROSITE" id="PS50011">
    <property type="entry name" value="PROTEIN_KINASE_DOM"/>
    <property type="match status" value="2"/>
</dbReference>
<feature type="binding site" evidence="6">
    <location>
        <position position="612"/>
    </location>
    <ligand>
        <name>ATP</name>
        <dbReference type="ChEBI" id="CHEBI:30616"/>
    </ligand>
</feature>
<feature type="repeat" description="ANK" evidence="5">
    <location>
        <begin position="257"/>
        <end position="289"/>
    </location>
</feature>
<dbReference type="GO" id="GO:0004672">
    <property type="term" value="F:protein kinase activity"/>
    <property type="evidence" value="ECO:0007669"/>
    <property type="project" value="InterPro"/>
</dbReference>
<dbReference type="InterPro" id="IPR008271">
    <property type="entry name" value="Ser/Thr_kinase_AS"/>
</dbReference>
<evidence type="ECO:0000256" key="6">
    <source>
        <dbReference type="PROSITE-ProRule" id="PRU10141"/>
    </source>
</evidence>
<reference evidence="8 9" key="1">
    <citation type="journal article" date="2013" name="PLoS Genet.">
        <title>Distinctive expansion of potential virulence genes in the genome of the oomycete fish pathogen Saprolegnia parasitica.</title>
        <authorList>
            <person name="Jiang R.H."/>
            <person name="de Bruijn I."/>
            <person name="Haas B.J."/>
            <person name="Belmonte R."/>
            <person name="Lobach L."/>
            <person name="Christie J."/>
            <person name="van den Ackerveken G."/>
            <person name="Bottin A."/>
            <person name="Bulone V."/>
            <person name="Diaz-Moreno S.M."/>
            <person name="Dumas B."/>
            <person name="Fan L."/>
            <person name="Gaulin E."/>
            <person name="Govers F."/>
            <person name="Grenville-Briggs L.J."/>
            <person name="Horner N.R."/>
            <person name="Levin J.Z."/>
            <person name="Mammella M."/>
            <person name="Meijer H.J."/>
            <person name="Morris P."/>
            <person name="Nusbaum C."/>
            <person name="Oome S."/>
            <person name="Phillips A.J."/>
            <person name="van Rooyen D."/>
            <person name="Rzeszutek E."/>
            <person name="Saraiva M."/>
            <person name="Secombes C.J."/>
            <person name="Seidl M.F."/>
            <person name="Snel B."/>
            <person name="Stassen J.H."/>
            <person name="Sykes S."/>
            <person name="Tripathy S."/>
            <person name="van den Berg H."/>
            <person name="Vega-Arreguin J.C."/>
            <person name="Wawra S."/>
            <person name="Young S.K."/>
            <person name="Zeng Q."/>
            <person name="Dieguez-Uribeondo J."/>
            <person name="Russ C."/>
            <person name="Tyler B.M."/>
            <person name="van West P."/>
        </authorList>
    </citation>
    <scope>NUCLEOTIDE SEQUENCE [LARGE SCALE GENOMIC DNA]</scope>
    <source>
        <strain evidence="8 9">CBS 223.65</strain>
    </source>
</reference>
<organism evidence="8 9">
    <name type="scientific">Saprolegnia parasitica (strain CBS 223.65)</name>
    <dbReference type="NCBI Taxonomy" id="695850"/>
    <lineage>
        <taxon>Eukaryota</taxon>
        <taxon>Sar</taxon>
        <taxon>Stramenopiles</taxon>
        <taxon>Oomycota</taxon>
        <taxon>Saprolegniomycetes</taxon>
        <taxon>Saprolegniales</taxon>
        <taxon>Saprolegniaceae</taxon>
        <taxon>Saprolegnia</taxon>
    </lineage>
</organism>
<dbReference type="InterPro" id="IPR017441">
    <property type="entry name" value="Protein_kinase_ATP_BS"/>
</dbReference>
<dbReference type="PANTHER" id="PTHR24198:SF193">
    <property type="match status" value="1"/>
</dbReference>
<keyword evidence="8" id="KW-0418">Kinase</keyword>
<dbReference type="PROSITE" id="PS50088">
    <property type="entry name" value="ANK_REPEAT"/>
    <property type="match status" value="9"/>
</dbReference>
<dbReference type="PRINTS" id="PR01415">
    <property type="entry name" value="ANKYRIN"/>
</dbReference>
<dbReference type="Pfam" id="PF13637">
    <property type="entry name" value="Ank_4"/>
    <property type="match status" value="1"/>
</dbReference>
<evidence type="ECO:0000256" key="3">
    <source>
        <dbReference type="ARBA" id="ARBA00022840"/>
    </source>
</evidence>
<feature type="repeat" description="ANK" evidence="5">
    <location>
        <begin position="323"/>
        <end position="355"/>
    </location>
</feature>
<evidence type="ECO:0000259" key="7">
    <source>
        <dbReference type="PROSITE" id="PS50011"/>
    </source>
</evidence>
<protein>
    <submittedName>
        <fullName evidence="8">TKL protein kinase</fullName>
    </submittedName>
</protein>
<evidence type="ECO:0000256" key="2">
    <source>
        <dbReference type="ARBA" id="ARBA00022741"/>
    </source>
</evidence>
<sequence>MDGGNLTSYLEKIANDEPVPVVYAPIEMIWVVANALNDLHAKNVVHRDIKPDNILLSSKHYIKVGDVGIAKEESTNMTTGAGTSKWRAPEVLTSGSGYGTPADIYSFGVLLQTLYPNPLDASAEWAQALAAKCTAIDPTRRPTAAKLVDMLRPKLQSYVFDEQLHVAVEAGNVDDVRMLLASGVHPDSASDNTMTPLKTAVLLKHDSIADLLLAHAANVNVNNGSTALHVAAKRGSIAMLKKLLSVQDIDVDALSEIAHTPLHDAVLHGRMAHVVALADAGADLEAADHNTRRPLHMAVLLGHNDIVAFLLERGVCTSERNQYGDTVLHLAIQTGRGDIAALLIEAGADIHAVTVASCNPLHLACESGALDVVLALLARGADVNAKCNGHCPLFISILADHADVVAALMASPDIDFNQRYSGGVTLLHLAATKGSVDIVQTLLQAGVDFDVREKMSGQSAMDLATRQGNPEVIALIGAAHAHATKLLIAVVLRDEQRFAALLQHPFSCNFSDEVGCSLVHWAVLTRNETMLDLLLATPRVLLGTQNHEHKTPLALAIEFGCTSMAKKLFDRVQPRVVEIAATDYEVTTTQLGVGGFGVVLLGFYMDQKVAVKILKNAEHRKSFHAEAEALLACPSPYLVQLVAIAGRHSDTPALLFEYMDGGSLRTHLEKKRMNERTQVNVTNLHVAWVIANALRDLHAKELVHRDIKSDNVLLSSSGEVKLADLGLARLEATDMTEAPGTRFWMAPEILQAQGTMYGCPADIYAFGVLLTELNTCQVPYFDQDVQDRIAFTRGVINGTLRPTLTDDSEPWLRTLVEMCLRSDPAARPTADQVLETLRREVTAVAVPGMSTTEVFMRIAAIDDVDAAAHMLTSGLHVDGALPGGVSLLSAAIAAGAPNTVQLLVDRGASVNVQSVRTILLRALFAREPTARR</sequence>
<proteinExistence type="predicted"/>
<dbReference type="RefSeq" id="XP_012207359.1">
    <property type="nucleotide sequence ID" value="XM_012351969.1"/>
</dbReference>
<keyword evidence="3 6" id="KW-0067">ATP-binding</keyword>
<evidence type="ECO:0000256" key="4">
    <source>
        <dbReference type="ARBA" id="ARBA00023043"/>
    </source>
</evidence>